<dbReference type="Proteomes" id="UP001157161">
    <property type="component" value="Unassembled WGS sequence"/>
</dbReference>
<evidence type="ECO:0000256" key="2">
    <source>
        <dbReference type="ARBA" id="ARBA00022840"/>
    </source>
</evidence>
<dbReference type="InterPro" id="IPR050625">
    <property type="entry name" value="ParA/MinD_ATPase"/>
</dbReference>
<dbReference type="InterPro" id="IPR027417">
    <property type="entry name" value="P-loop_NTPase"/>
</dbReference>
<dbReference type="SUPFAM" id="SSF52540">
    <property type="entry name" value="P-loop containing nucleoside triphosphate hydrolases"/>
    <property type="match status" value="1"/>
</dbReference>
<keyword evidence="1" id="KW-0547">Nucleotide-binding</keyword>
<proteinExistence type="predicted"/>
<dbReference type="EMBL" id="BSUM01000001">
    <property type="protein sequence ID" value="GMA30656.1"/>
    <property type="molecule type" value="Genomic_DNA"/>
</dbReference>
<feature type="compositionally biased region" description="Gly residues" evidence="3">
    <location>
        <begin position="54"/>
        <end position="68"/>
    </location>
</feature>
<gene>
    <name evidence="4" type="ORF">GCM10025875_06480</name>
</gene>
<evidence type="ECO:0000256" key="1">
    <source>
        <dbReference type="ARBA" id="ARBA00022741"/>
    </source>
</evidence>
<keyword evidence="2" id="KW-0067">ATP-binding</keyword>
<dbReference type="GO" id="GO:0005829">
    <property type="term" value="C:cytosol"/>
    <property type="evidence" value="ECO:0007669"/>
    <property type="project" value="TreeGrafter"/>
</dbReference>
<evidence type="ECO:0000256" key="3">
    <source>
        <dbReference type="SAM" id="MobiDB-lite"/>
    </source>
</evidence>
<dbReference type="GO" id="GO:0051782">
    <property type="term" value="P:negative regulation of cell division"/>
    <property type="evidence" value="ECO:0007669"/>
    <property type="project" value="TreeGrafter"/>
</dbReference>
<protein>
    <recommendedName>
        <fullName evidence="6">MinD-like ATPase involved in chromosome partitioning or flagellar assembly</fullName>
    </recommendedName>
</protein>
<dbReference type="GO" id="GO:0005524">
    <property type="term" value="F:ATP binding"/>
    <property type="evidence" value="ECO:0007669"/>
    <property type="project" value="UniProtKB-KW"/>
</dbReference>
<reference evidence="4" key="1">
    <citation type="journal article" date="2014" name="Int. J. Syst. Evol. Microbiol.">
        <title>Complete genome sequence of Corynebacterium casei LMG S-19264T (=DSM 44701T), isolated from a smear-ripened cheese.</title>
        <authorList>
            <consortium name="US DOE Joint Genome Institute (JGI-PGF)"/>
            <person name="Walter F."/>
            <person name="Albersmeier A."/>
            <person name="Kalinowski J."/>
            <person name="Ruckert C."/>
        </authorList>
    </citation>
    <scope>NUCLEOTIDE SEQUENCE</scope>
    <source>
        <strain evidence="4">NBRC 112290</strain>
    </source>
</reference>
<dbReference type="AlphaFoldDB" id="A0AA37UPE1"/>
<feature type="region of interest" description="Disordered" evidence="3">
    <location>
        <begin position="342"/>
        <end position="384"/>
    </location>
</feature>
<dbReference type="Gene3D" id="3.40.50.300">
    <property type="entry name" value="P-loop containing nucleotide triphosphate hydrolases"/>
    <property type="match status" value="1"/>
</dbReference>
<dbReference type="GO" id="GO:0016887">
    <property type="term" value="F:ATP hydrolysis activity"/>
    <property type="evidence" value="ECO:0007669"/>
    <property type="project" value="TreeGrafter"/>
</dbReference>
<sequence>MRRCGVASVLVVPAADAPRALAIGADAVVPDGEGLGERLVTVIAALLARRAGSDGPGRAGPGGNGPSGGARADAAPLVPDDPGSLLAPDGRLVVVWSGHGAPGRSVTAVNVAAELALHGPTMLVDADSVAPSLTQVLGVVEETAGLAALCRAAGQGVLETVTVLDRARRLPSGVLLLPGLTRADRWRELVGDHLDLVWPALRRSAAWVVVDVAAGLEPAPQRGADRWAATRSALRAADDVVVVAGSDPVGLRRAVGALAELDAEEVAAPRHLVTTRVRGGRRAGADAAVARAVERFAGVPPVVGVPQEDAFDDALLAGAALREAAPRSAARRSYAALADHLRESGAPEATTEVARVTARGPARRSTGRRRGREPRPPGGERPGA</sequence>
<feature type="compositionally biased region" description="Basic residues" evidence="3">
    <location>
        <begin position="361"/>
        <end position="372"/>
    </location>
</feature>
<keyword evidence="5" id="KW-1185">Reference proteome</keyword>
<reference evidence="4" key="2">
    <citation type="submission" date="2023-02" db="EMBL/GenBank/DDBJ databases">
        <authorList>
            <person name="Sun Q."/>
            <person name="Mori K."/>
        </authorList>
    </citation>
    <scope>NUCLEOTIDE SEQUENCE</scope>
    <source>
        <strain evidence="4">NBRC 112290</strain>
    </source>
</reference>
<accession>A0AA37UPE1</accession>
<evidence type="ECO:0000313" key="4">
    <source>
        <dbReference type="EMBL" id="GMA30656.1"/>
    </source>
</evidence>
<dbReference type="GO" id="GO:0009898">
    <property type="term" value="C:cytoplasmic side of plasma membrane"/>
    <property type="evidence" value="ECO:0007669"/>
    <property type="project" value="TreeGrafter"/>
</dbReference>
<name>A0AA37UPE1_9MICO</name>
<evidence type="ECO:0000313" key="5">
    <source>
        <dbReference type="Proteomes" id="UP001157161"/>
    </source>
</evidence>
<comment type="caution">
    <text evidence="4">The sequence shown here is derived from an EMBL/GenBank/DDBJ whole genome shotgun (WGS) entry which is preliminary data.</text>
</comment>
<organism evidence="4 5">
    <name type="scientific">Litorihabitans aurantiacus</name>
    <dbReference type="NCBI Taxonomy" id="1930061"/>
    <lineage>
        <taxon>Bacteria</taxon>
        <taxon>Bacillati</taxon>
        <taxon>Actinomycetota</taxon>
        <taxon>Actinomycetes</taxon>
        <taxon>Micrococcales</taxon>
        <taxon>Beutenbergiaceae</taxon>
        <taxon>Litorihabitans</taxon>
    </lineage>
</organism>
<dbReference type="PANTHER" id="PTHR43384:SF6">
    <property type="entry name" value="SEPTUM SITE-DETERMINING PROTEIN MIND HOMOLOG, CHLOROPLASTIC"/>
    <property type="match status" value="1"/>
</dbReference>
<dbReference type="PANTHER" id="PTHR43384">
    <property type="entry name" value="SEPTUM SITE-DETERMINING PROTEIN MIND HOMOLOG, CHLOROPLASTIC-RELATED"/>
    <property type="match status" value="1"/>
</dbReference>
<feature type="region of interest" description="Disordered" evidence="3">
    <location>
        <begin position="53"/>
        <end position="81"/>
    </location>
</feature>
<evidence type="ECO:0008006" key="6">
    <source>
        <dbReference type="Google" id="ProtNLM"/>
    </source>
</evidence>